<dbReference type="PANTHER" id="PTHR37979">
    <property type="entry name" value="PROTEIN HER-1"/>
    <property type="match status" value="1"/>
</dbReference>
<organism evidence="2 3">
    <name type="scientific">Trichostrongylus colubriformis</name>
    <name type="common">Black scour worm</name>
    <dbReference type="NCBI Taxonomy" id="6319"/>
    <lineage>
        <taxon>Eukaryota</taxon>
        <taxon>Metazoa</taxon>
        <taxon>Ecdysozoa</taxon>
        <taxon>Nematoda</taxon>
        <taxon>Chromadorea</taxon>
        <taxon>Rhabditida</taxon>
        <taxon>Rhabditina</taxon>
        <taxon>Rhabditomorpha</taxon>
        <taxon>Strongyloidea</taxon>
        <taxon>Trichostrongylidae</taxon>
        <taxon>Trichostrongylus</taxon>
    </lineage>
</organism>
<feature type="signal peptide" evidence="1">
    <location>
        <begin position="1"/>
        <end position="22"/>
    </location>
</feature>
<protein>
    <submittedName>
        <fullName evidence="2">Uncharacterized protein</fullName>
    </submittedName>
</protein>
<dbReference type="PANTHER" id="PTHR37979:SF1">
    <property type="entry name" value="PROTEIN HER-1"/>
    <property type="match status" value="1"/>
</dbReference>
<dbReference type="EMBL" id="WIXE01024762">
    <property type="protein sequence ID" value="KAK5965310.1"/>
    <property type="molecule type" value="Genomic_DNA"/>
</dbReference>
<evidence type="ECO:0000313" key="3">
    <source>
        <dbReference type="Proteomes" id="UP001331761"/>
    </source>
</evidence>
<accession>A0AAN8ERA7</accession>
<dbReference type="SUPFAM" id="SSF110014">
    <property type="entry name" value="Her-1"/>
    <property type="match status" value="1"/>
</dbReference>
<reference evidence="2 3" key="1">
    <citation type="submission" date="2019-10" db="EMBL/GenBank/DDBJ databases">
        <title>Assembly and Annotation for the nematode Trichostrongylus colubriformis.</title>
        <authorList>
            <person name="Martin J."/>
        </authorList>
    </citation>
    <scope>NUCLEOTIDE SEQUENCE [LARGE SCALE GENOMIC DNA]</scope>
    <source>
        <strain evidence="2">G859</strain>
        <tissue evidence="2">Whole worm</tissue>
    </source>
</reference>
<proteinExistence type="predicted"/>
<comment type="caution">
    <text evidence="2">The sequence shown here is derived from an EMBL/GenBank/DDBJ whole genome shotgun (WGS) entry which is preliminary data.</text>
</comment>
<sequence length="123" mass="13630">MTYRLPPRILVLALTLISAANAEIAVDPLVIARRCCSHQAAACCAKTIENRLPLNCSLPLEELVSTSNCIQMATYGRKSVQYVRIEDVECCQDATPQPKPVHIALKMRYLPNRGKPHLDRTAS</sequence>
<dbReference type="InterPro" id="IPR036341">
    <property type="entry name" value="Her-1_sf"/>
</dbReference>
<keyword evidence="3" id="KW-1185">Reference proteome</keyword>
<dbReference type="AlphaFoldDB" id="A0AAN8ERA7"/>
<dbReference type="Pfam" id="PF09232">
    <property type="entry name" value="Caenor_Her-1"/>
    <property type="match status" value="1"/>
</dbReference>
<keyword evidence="1" id="KW-0732">Signal</keyword>
<name>A0AAN8ERA7_TRICO</name>
<evidence type="ECO:0000256" key="1">
    <source>
        <dbReference type="SAM" id="SignalP"/>
    </source>
</evidence>
<gene>
    <name evidence="2" type="ORF">GCK32_016705</name>
</gene>
<dbReference type="InterPro" id="IPR015313">
    <property type="entry name" value="Her-1"/>
</dbReference>
<feature type="chain" id="PRO_5042898602" evidence="1">
    <location>
        <begin position="23"/>
        <end position="123"/>
    </location>
</feature>
<dbReference type="Proteomes" id="UP001331761">
    <property type="component" value="Unassembled WGS sequence"/>
</dbReference>
<evidence type="ECO:0000313" key="2">
    <source>
        <dbReference type="EMBL" id="KAK5965310.1"/>
    </source>
</evidence>